<evidence type="ECO:0000313" key="8">
    <source>
        <dbReference type="EMBL" id="CEG57645.1"/>
    </source>
</evidence>
<keyword evidence="5 7" id="KW-1133">Transmembrane helix</keyword>
<protein>
    <submittedName>
        <fullName evidence="8">Major facilitator family transporter</fullName>
    </submittedName>
</protein>
<dbReference type="AlphaFoldDB" id="A0A098G839"/>
<gene>
    <name evidence="8" type="ORF">LFA_2271</name>
</gene>
<dbReference type="Gene3D" id="1.20.1250.20">
    <property type="entry name" value="MFS general substrate transporter like domains"/>
    <property type="match status" value="2"/>
</dbReference>
<dbReference type="PANTHER" id="PTHR23517:SF3">
    <property type="entry name" value="INTEGRAL MEMBRANE TRANSPORT PROTEIN"/>
    <property type="match status" value="1"/>
</dbReference>
<keyword evidence="6 7" id="KW-0472">Membrane</keyword>
<sequence>MSSTVSSSKVGFSFSDLPVTCKLLLALSFIEAIGGGLSYHIAYFFSVSTNFNKLNIGFLGFSMGIGAILGSICGGYVTGKAQAKGIIGASFLLMGVAFVILAKVSSFHLSVVFVLLMGFGINLFITCSNSSFLQISKNTNHSLTIAQSYKNALENTGGIVAMVLIMLLAQNHFKLAMTLVGVTLILFSIVIFLKLEISNQDVAAKPSNKEEIETVYSSLIPMLFSVFCIGLTYGIQKTVLGIHLNETIGNSLIIGFFFATDPILIALFQVKLSKRIERFNKHIVACIGCILLGASTFAMGLSSTILGMFCSLLVFTLGEMLFMAYSVALCHQYGSSNHSGLGIGAWRSAYALGMMIGPLISGVAMYYFNAQSAWTISSLLCFMSAFLVFNSKRAQRLEAVY</sequence>
<feature type="transmembrane region" description="Helical" evidence="7">
    <location>
        <begin position="85"/>
        <end position="104"/>
    </location>
</feature>
<dbReference type="InterPro" id="IPR036259">
    <property type="entry name" value="MFS_trans_sf"/>
</dbReference>
<dbReference type="KEGG" id="lfa:LFA_2271"/>
<dbReference type="EMBL" id="LN614827">
    <property type="protein sequence ID" value="CEG57645.1"/>
    <property type="molecule type" value="Genomic_DNA"/>
</dbReference>
<feature type="transmembrane region" description="Helical" evidence="7">
    <location>
        <begin position="374"/>
        <end position="391"/>
    </location>
</feature>
<dbReference type="STRING" id="1212491.LFA_2271"/>
<evidence type="ECO:0000256" key="2">
    <source>
        <dbReference type="ARBA" id="ARBA00022448"/>
    </source>
</evidence>
<dbReference type="GO" id="GO:0005886">
    <property type="term" value="C:plasma membrane"/>
    <property type="evidence" value="ECO:0007669"/>
    <property type="project" value="UniProtKB-SubCell"/>
</dbReference>
<proteinExistence type="predicted"/>
<evidence type="ECO:0000313" key="9">
    <source>
        <dbReference type="Proteomes" id="UP000032430"/>
    </source>
</evidence>
<feature type="transmembrane region" description="Helical" evidence="7">
    <location>
        <begin position="349"/>
        <end position="368"/>
    </location>
</feature>
<dbReference type="SUPFAM" id="SSF103473">
    <property type="entry name" value="MFS general substrate transporter"/>
    <property type="match status" value="1"/>
</dbReference>
<dbReference type="PANTHER" id="PTHR23517">
    <property type="entry name" value="RESISTANCE PROTEIN MDTM, PUTATIVE-RELATED-RELATED"/>
    <property type="match status" value="1"/>
</dbReference>
<evidence type="ECO:0000256" key="5">
    <source>
        <dbReference type="ARBA" id="ARBA00022989"/>
    </source>
</evidence>
<dbReference type="Pfam" id="PF07690">
    <property type="entry name" value="MFS_1"/>
    <property type="match status" value="2"/>
</dbReference>
<dbReference type="InterPro" id="IPR011701">
    <property type="entry name" value="MFS"/>
</dbReference>
<keyword evidence="9" id="KW-1185">Reference proteome</keyword>
<feature type="transmembrane region" description="Helical" evidence="7">
    <location>
        <begin position="214"/>
        <end position="235"/>
    </location>
</feature>
<feature type="transmembrane region" description="Helical" evidence="7">
    <location>
        <begin position="110"/>
        <end position="132"/>
    </location>
</feature>
<comment type="subcellular location">
    <subcellularLocation>
        <location evidence="1">Cell membrane</location>
        <topology evidence="1">Multi-pass membrane protein</topology>
    </subcellularLocation>
</comment>
<dbReference type="GO" id="GO:0022857">
    <property type="term" value="F:transmembrane transporter activity"/>
    <property type="evidence" value="ECO:0007669"/>
    <property type="project" value="InterPro"/>
</dbReference>
<evidence type="ECO:0000256" key="6">
    <source>
        <dbReference type="ARBA" id="ARBA00023136"/>
    </source>
</evidence>
<dbReference type="InterPro" id="IPR050171">
    <property type="entry name" value="MFS_Transporters"/>
</dbReference>
<feature type="transmembrane region" description="Helical" evidence="7">
    <location>
        <begin position="152"/>
        <end position="169"/>
    </location>
</feature>
<dbReference type="Proteomes" id="UP000032430">
    <property type="component" value="Chromosome I"/>
</dbReference>
<feature type="transmembrane region" description="Helical" evidence="7">
    <location>
        <begin position="247"/>
        <end position="270"/>
    </location>
</feature>
<evidence type="ECO:0000256" key="3">
    <source>
        <dbReference type="ARBA" id="ARBA00022475"/>
    </source>
</evidence>
<dbReference type="RefSeq" id="WP_045096110.1">
    <property type="nucleotide sequence ID" value="NZ_LN614827.1"/>
</dbReference>
<keyword evidence="3" id="KW-1003">Cell membrane</keyword>
<dbReference type="HOGENOM" id="CLU_703563_0_0_6"/>
<name>A0A098G839_9GAMM</name>
<dbReference type="OrthoDB" id="5637952at2"/>
<organism evidence="8 9">
    <name type="scientific">Legionella fallonii LLAP-10</name>
    <dbReference type="NCBI Taxonomy" id="1212491"/>
    <lineage>
        <taxon>Bacteria</taxon>
        <taxon>Pseudomonadati</taxon>
        <taxon>Pseudomonadota</taxon>
        <taxon>Gammaproteobacteria</taxon>
        <taxon>Legionellales</taxon>
        <taxon>Legionellaceae</taxon>
        <taxon>Legionella</taxon>
    </lineage>
</organism>
<feature type="transmembrane region" description="Helical" evidence="7">
    <location>
        <begin position="305"/>
        <end position="328"/>
    </location>
</feature>
<feature type="transmembrane region" description="Helical" evidence="7">
    <location>
        <begin position="175"/>
        <end position="193"/>
    </location>
</feature>
<accession>A0A098G839</accession>
<feature type="transmembrane region" description="Helical" evidence="7">
    <location>
        <begin position="23"/>
        <end position="44"/>
    </location>
</feature>
<keyword evidence="4 7" id="KW-0812">Transmembrane</keyword>
<keyword evidence="2" id="KW-0813">Transport</keyword>
<evidence type="ECO:0000256" key="4">
    <source>
        <dbReference type="ARBA" id="ARBA00022692"/>
    </source>
</evidence>
<reference evidence="9" key="1">
    <citation type="submission" date="2014-09" db="EMBL/GenBank/DDBJ databases">
        <authorList>
            <person name="Gomez-Valero L."/>
        </authorList>
    </citation>
    <scope>NUCLEOTIDE SEQUENCE [LARGE SCALE GENOMIC DNA]</scope>
    <source>
        <strain evidence="9">ATCC700992</strain>
    </source>
</reference>
<evidence type="ECO:0000256" key="7">
    <source>
        <dbReference type="SAM" id="Phobius"/>
    </source>
</evidence>
<evidence type="ECO:0000256" key="1">
    <source>
        <dbReference type="ARBA" id="ARBA00004651"/>
    </source>
</evidence>
<feature type="transmembrane region" description="Helical" evidence="7">
    <location>
        <begin position="282"/>
        <end position="299"/>
    </location>
</feature>
<feature type="transmembrane region" description="Helical" evidence="7">
    <location>
        <begin position="56"/>
        <end position="78"/>
    </location>
</feature>